<feature type="compositionally biased region" description="Basic and acidic residues" evidence="1">
    <location>
        <begin position="15"/>
        <end position="26"/>
    </location>
</feature>
<dbReference type="SUPFAM" id="SSF56219">
    <property type="entry name" value="DNase I-like"/>
    <property type="match status" value="1"/>
</dbReference>
<evidence type="ECO:0000256" key="1">
    <source>
        <dbReference type="SAM" id="MobiDB-lite"/>
    </source>
</evidence>
<organism evidence="2 3">
    <name type="scientific">Carnegiea gigantea</name>
    <dbReference type="NCBI Taxonomy" id="171969"/>
    <lineage>
        <taxon>Eukaryota</taxon>
        <taxon>Viridiplantae</taxon>
        <taxon>Streptophyta</taxon>
        <taxon>Embryophyta</taxon>
        <taxon>Tracheophyta</taxon>
        <taxon>Spermatophyta</taxon>
        <taxon>Magnoliopsida</taxon>
        <taxon>eudicotyledons</taxon>
        <taxon>Gunneridae</taxon>
        <taxon>Pentapetalae</taxon>
        <taxon>Caryophyllales</taxon>
        <taxon>Cactineae</taxon>
        <taxon>Cactaceae</taxon>
        <taxon>Cactoideae</taxon>
        <taxon>Echinocereeae</taxon>
        <taxon>Carnegiea</taxon>
    </lineage>
</organism>
<evidence type="ECO:0000313" key="3">
    <source>
        <dbReference type="Proteomes" id="UP001153076"/>
    </source>
</evidence>
<dbReference type="PANTHER" id="PTHR33710">
    <property type="entry name" value="BNAC02G09200D PROTEIN"/>
    <property type="match status" value="1"/>
</dbReference>
<evidence type="ECO:0000313" key="2">
    <source>
        <dbReference type="EMBL" id="KAJ8422236.1"/>
    </source>
</evidence>
<keyword evidence="3" id="KW-1185">Reference proteome</keyword>
<comment type="caution">
    <text evidence="2">The sequence shown here is derived from an EMBL/GenBank/DDBJ whole genome shotgun (WGS) entry which is preliminary data.</text>
</comment>
<dbReference type="AlphaFoldDB" id="A0A9Q1GN39"/>
<dbReference type="Proteomes" id="UP001153076">
    <property type="component" value="Unassembled WGS sequence"/>
</dbReference>
<reference evidence="2" key="1">
    <citation type="submission" date="2022-04" db="EMBL/GenBank/DDBJ databases">
        <title>Carnegiea gigantea Genome sequencing and assembly v2.</title>
        <authorList>
            <person name="Copetti D."/>
            <person name="Sanderson M.J."/>
            <person name="Burquez A."/>
            <person name="Wojciechowski M.F."/>
        </authorList>
    </citation>
    <scope>NUCLEOTIDE SEQUENCE</scope>
    <source>
        <strain evidence="2">SGP5-SGP5p</strain>
        <tissue evidence="2">Aerial part</tissue>
    </source>
</reference>
<proteinExistence type="predicted"/>
<sequence>MSQEEFPISGNPDLTRVEHEGPNERRVSTYTAMVNPDEDLSLKYVEATVINGMKCAKIEYQDMFGHLEKECMKKTNAHPEWRVVGTINQSTEQRPVHQVGEDGYETPRRIVRISPSARARDVSASNSFQLLLENEIRELINTTQLIHYAVTQLCTQKHFKLTIVCGFNKEETRQSLWQELKLISQQTSDAWCVIGDFNAVLHLHDRIGGDDIQDIEVRGFVKCINECELTELRSCGNYYSWSNRDHNG</sequence>
<dbReference type="InterPro" id="IPR036691">
    <property type="entry name" value="Endo/exonu/phosph_ase_sf"/>
</dbReference>
<dbReference type="OrthoDB" id="1746429at2759"/>
<gene>
    <name evidence="2" type="ORF">Cgig2_012330</name>
</gene>
<protein>
    <recommendedName>
        <fullName evidence="4">Endonuclease/exonuclease/phosphatase domain-containing protein</fullName>
    </recommendedName>
</protein>
<dbReference type="Gene3D" id="3.60.10.10">
    <property type="entry name" value="Endonuclease/exonuclease/phosphatase"/>
    <property type="match status" value="1"/>
</dbReference>
<evidence type="ECO:0008006" key="4">
    <source>
        <dbReference type="Google" id="ProtNLM"/>
    </source>
</evidence>
<feature type="region of interest" description="Disordered" evidence="1">
    <location>
        <begin position="1"/>
        <end position="26"/>
    </location>
</feature>
<dbReference type="EMBL" id="JAKOGI010002331">
    <property type="protein sequence ID" value="KAJ8422236.1"/>
    <property type="molecule type" value="Genomic_DNA"/>
</dbReference>
<dbReference type="PANTHER" id="PTHR33710:SF80">
    <property type="entry name" value="ENDONUCLEASE_EXONUCLEASE_PHOSPHATASE"/>
    <property type="match status" value="1"/>
</dbReference>
<name>A0A9Q1GN39_9CARY</name>
<accession>A0A9Q1GN39</accession>